<dbReference type="InterPro" id="IPR023393">
    <property type="entry name" value="START-like_dom_sf"/>
</dbReference>
<dbReference type="GeneID" id="39876358"/>
<dbReference type="SUPFAM" id="SSF55961">
    <property type="entry name" value="Bet v1-like"/>
    <property type="match status" value="1"/>
</dbReference>
<dbReference type="VEuPathDB" id="PiroplasmaDB:BOVATA_040810"/>
<keyword evidence="2" id="KW-1185">Reference proteome</keyword>
<dbReference type="Gene3D" id="3.30.530.20">
    <property type="match status" value="1"/>
</dbReference>
<organism evidence="1 2">
    <name type="scientific">Babesia ovata</name>
    <dbReference type="NCBI Taxonomy" id="189622"/>
    <lineage>
        <taxon>Eukaryota</taxon>
        <taxon>Sar</taxon>
        <taxon>Alveolata</taxon>
        <taxon>Apicomplexa</taxon>
        <taxon>Aconoidasida</taxon>
        <taxon>Piroplasmida</taxon>
        <taxon>Babesiidae</taxon>
        <taxon>Babesia</taxon>
    </lineage>
</organism>
<dbReference type="EMBL" id="BDSA01000005">
    <property type="protein sequence ID" value="GBE62588.1"/>
    <property type="molecule type" value="Genomic_DNA"/>
</dbReference>
<name>A0A2H6KHW9_9APIC</name>
<reference evidence="1 2" key="1">
    <citation type="journal article" date="2017" name="BMC Genomics">
        <title>Whole-genome assembly of Babesia ovata and comparative genomics between closely related pathogens.</title>
        <authorList>
            <person name="Yamagishi J."/>
            <person name="Asada M."/>
            <person name="Hakimi H."/>
            <person name="Tanaka T.Q."/>
            <person name="Sugimoto C."/>
            <person name="Kawazu S."/>
        </authorList>
    </citation>
    <scope>NUCLEOTIDE SEQUENCE [LARGE SCALE GENOMIC DNA]</scope>
    <source>
        <strain evidence="1 2">Miyake</strain>
    </source>
</reference>
<gene>
    <name evidence="1" type="ORF">BOVATA_040810</name>
</gene>
<dbReference type="AlphaFoldDB" id="A0A2H6KHW9"/>
<dbReference type="Proteomes" id="UP000236319">
    <property type="component" value="Unassembled WGS sequence"/>
</dbReference>
<evidence type="ECO:0000313" key="1">
    <source>
        <dbReference type="EMBL" id="GBE62588.1"/>
    </source>
</evidence>
<protein>
    <submittedName>
        <fullName evidence="1">START-2 domain-containing protein, putative</fullName>
    </submittedName>
</protein>
<comment type="caution">
    <text evidence="1">The sequence shown here is derived from an EMBL/GenBank/DDBJ whole genome shotgun (WGS) entry which is preliminary data.</text>
</comment>
<sequence length="655" mass="74103">MVDEIVAKTAQPDEKEREGSCLGVFGRSFLQAVCASVPFKNVLFGQYCQTTEPKDDAMEEVDYESADEQPEVHEPLAVEDAERECQIPELLQNNKVQREEPGACEAVSVTEPQPVQLSIDLPNRDVDTEGVTKAKYSFSKSRTITLEEYPRDEKLAQRAVEIFVENSISFAKSAIEDSKVILADKIICQMLQKVHEIYGDPKAYELEKAHPLVNVMERLPEKTPETVRSAIETVANDKIFMTNVAEKLLVLDIFNKFNMVYMKTHIINYRQHFISKLWPSALETASYELKSPRCPSALATERPSNDVEYIKLTGEEQLQTAREEPEVHRSTPAKQVVVIAAEKRQPKAENGGESKPKQLKTSRYFSYASRFMSRKNTMFGQHFGKNKVKTADGWIVSPYGSLETFYRFESNGSVSVKVRGKLATDLLRVLCVINETDLSAVWVPFLKEAKEVHVYSRTTKLYSQTYEYPVIGAKQTSVFGLAVNALDEFGCFILACRAPPESPQDVKQLEGILKEGGIEDTSPFVSCKDGICQLMGVDIAPMPPKTRQRSGDLCFLVYPMKNHTLVELNANIIPEVRLVPARVVTYIIKKVVVNIFQKIAQISKNFHQTPFAERIEQNKEFYDWVAKLHDKYVGRGDRQNCKVSICTYDTNLNEP</sequence>
<accession>A0A2H6KHW9</accession>
<dbReference type="RefSeq" id="XP_028868831.1">
    <property type="nucleotide sequence ID" value="XM_029012998.1"/>
</dbReference>
<evidence type="ECO:0000313" key="2">
    <source>
        <dbReference type="Proteomes" id="UP000236319"/>
    </source>
</evidence>
<dbReference type="OrthoDB" id="360784at2759"/>
<proteinExistence type="predicted"/>